<protein>
    <recommendedName>
        <fullName evidence="3">Small CPxCG-related zinc finger protein</fullName>
    </recommendedName>
</protein>
<gene>
    <name evidence="1" type="ORF">CV102_10680</name>
</gene>
<evidence type="ECO:0008006" key="3">
    <source>
        <dbReference type="Google" id="ProtNLM"/>
    </source>
</evidence>
<keyword evidence="2" id="KW-1185">Reference proteome</keyword>
<dbReference type="EMBL" id="PHNJ01000004">
    <property type="protein sequence ID" value="TYL38959.1"/>
    <property type="molecule type" value="Genomic_DNA"/>
</dbReference>
<accession>A0A8J8Q4V0</accession>
<name>A0A8J8Q4V0_9EURY</name>
<reference evidence="1" key="1">
    <citation type="submission" date="2017-11" db="EMBL/GenBank/DDBJ databases">
        <authorList>
            <person name="Kajale S.C."/>
            <person name="Sharma A."/>
        </authorList>
    </citation>
    <scope>NUCLEOTIDE SEQUENCE</scope>
    <source>
        <strain evidence="1">LS1_42</strain>
    </source>
</reference>
<dbReference type="Proteomes" id="UP000766904">
    <property type="component" value="Unassembled WGS sequence"/>
</dbReference>
<evidence type="ECO:0000313" key="1">
    <source>
        <dbReference type="EMBL" id="TYL38959.1"/>
    </source>
</evidence>
<dbReference type="AlphaFoldDB" id="A0A8J8Q4V0"/>
<sequence>MAGTPTEEPQQFVCMNCHNISAGIPGTDSDDYEPPVECGACNADDFVEFTRFERVYERRR</sequence>
<comment type="caution">
    <text evidence="1">The sequence shown here is derived from an EMBL/GenBank/DDBJ whole genome shotgun (WGS) entry which is preliminary data.</text>
</comment>
<organism evidence="1 2">
    <name type="scientific">Natronococcus pandeyae</name>
    <dbReference type="NCBI Taxonomy" id="2055836"/>
    <lineage>
        <taxon>Archaea</taxon>
        <taxon>Methanobacteriati</taxon>
        <taxon>Methanobacteriota</taxon>
        <taxon>Stenosarchaea group</taxon>
        <taxon>Halobacteria</taxon>
        <taxon>Halobacteriales</taxon>
        <taxon>Natrialbaceae</taxon>
        <taxon>Natronococcus</taxon>
    </lineage>
</organism>
<evidence type="ECO:0000313" key="2">
    <source>
        <dbReference type="Proteomes" id="UP000766904"/>
    </source>
</evidence>
<proteinExistence type="predicted"/>